<proteinExistence type="predicted"/>
<reference evidence="1 2" key="1">
    <citation type="submission" date="2016-10" db="EMBL/GenBank/DDBJ databases">
        <authorList>
            <person name="de Groot N.N."/>
        </authorList>
    </citation>
    <scope>NUCLEOTIDE SEQUENCE [LARGE SCALE GENOMIC DNA]</scope>
    <source>
        <strain evidence="1 2">Nm13</strain>
    </source>
</reference>
<name>A0A1H5SZZ0_9PROT</name>
<sequence length="29" mass="3430">MIVENKLDLNFGLRHIYVPLIVNFICELI</sequence>
<dbReference type="EMBL" id="FNUX01000003">
    <property type="protein sequence ID" value="SEF56085.1"/>
    <property type="molecule type" value="Genomic_DNA"/>
</dbReference>
<dbReference type="Proteomes" id="UP000236753">
    <property type="component" value="Unassembled WGS sequence"/>
</dbReference>
<evidence type="ECO:0000313" key="2">
    <source>
        <dbReference type="Proteomes" id="UP000236753"/>
    </source>
</evidence>
<gene>
    <name evidence="1" type="ORF">SAMN05216334_103179</name>
</gene>
<dbReference type="AlphaFoldDB" id="A0A1H5SZZ0"/>
<accession>A0A1H5SZZ0</accession>
<evidence type="ECO:0000313" key="1">
    <source>
        <dbReference type="EMBL" id="SEF56085.1"/>
    </source>
</evidence>
<organism evidence="1 2">
    <name type="scientific">Nitrosomonas ureae</name>
    <dbReference type="NCBI Taxonomy" id="44577"/>
    <lineage>
        <taxon>Bacteria</taxon>
        <taxon>Pseudomonadati</taxon>
        <taxon>Pseudomonadota</taxon>
        <taxon>Betaproteobacteria</taxon>
        <taxon>Nitrosomonadales</taxon>
        <taxon>Nitrosomonadaceae</taxon>
        <taxon>Nitrosomonas</taxon>
    </lineage>
</organism>
<protein>
    <submittedName>
        <fullName evidence="1">Uncharacterized protein</fullName>
    </submittedName>
</protein>